<dbReference type="KEGG" id="scya:EJ357_05900"/>
<dbReference type="Gene3D" id="1.10.1200.10">
    <property type="entry name" value="ACP-like"/>
    <property type="match status" value="1"/>
</dbReference>
<accession>A0A3Q9EPA3</accession>
<dbReference type="AlphaFoldDB" id="A0A3Q9EPA3"/>
<organism evidence="2 3">
    <name type="scientific">Streptomyces cyaneochromogenes</name>
    <dbReference type="NCBI Taxonomy" id="2496836"/>
    <lineage>
        <taxon>Bacteria</taxon>
        <taxon>Bacillati</taxon>
        <taxon>Actinomycetota</taxon>
        <taxon>Actinomycetes</taxon>
        <taxon>Kitasatosporales</taxon>
        <taxon>Streptomycetaceae</taxon>
        <taxon>Streptomyces</taxon>
    </lineage>
</organism>
<dbReference type="PROSITE" id="PS50075">
    <property type="entry name" value="CARRIER"/>
    <property type="match status" value="1"/>
</dbReference>
<proteinExistence type="predicted"/>
<dbReference type="OrthoDB" id="4257495at2"/>
<dbReference type="Pfam" id="PF00550">
    <property type="entry name" value="PP-binding"/>
    <property type="match status" value="1"/>
</dbReference>
<dbReference type="SUPFAM" id="SSF47336">
    <property type="entry name" value="ACP-like"/>
    <property type="match status" value="1"/>
</dbReference>
<dbReference type="RefSeq" id="WP_126389300.1">
    <property type="nucleotide sequence ID" value="NZ_CP034539.1"/>
</dbReference>
<gene>
    <name evidence="2" type="ORF">EJ357_05900</name>
</gene>
<evidence type="ECO:0000259" key="1">
    <source>
        <dbReference type="PROSITE" id="PS50075"/>
    </source>
</evidence>
<sequence>MTTALADTEEFRTLLEEELGLQVRAEDLDRPLDDFPDWDSVLLLRLVTVVENLVGRPIPVVDLLEARTFRQMYEVVAGR</sequence>
<feature type="domain" description="Carrier" evidence="1">
    <location>
        <begin position="5"/>
        <end position="79"/>
    </location>
</feature>
<protein>
    <submittedName>
        <fullName evidence="2">Acyl carrier protein</fullName>
    </submittedName>
</protein>
<dbReference type="InterPro" id="IPR009081">
    <property type="entry name" value="PP-bd_ACP"/>
</dbReference>
<keyword evidence="3" id="KW-1185">Reference proteome</keyword>
<evidence type="ECO:0000313" key="2">
    <source>
        <dbReference type="EMBL" id="AZQ33036.1"/>
    </source>
</evidence>
<dbReference type="InterPro" id="IPR036736">
    <property type="entry name" value="ACP-like_sf"/>
</dbReference>
<reference evidence="2 3" key="1">
    <citation type="journal article" date="2019" name="Int. J. Syst. Evol. Microbiol.">
        <title>Streptomyces cyaneochromogenes sp. nov., a blue pigment-producing actinomycete from manganese-contaminated soil.</title>
        <authorList>
            <person name="Tang X."/>
            <person name="Zhao J."/>
            <person name="Li K."/>
            <person name="Chen Z."/>
            <person name="Sun Y."/>
            <person name="Gao J."/>
        </authorList>
    </citation>
    <scope>NUCLEOTIDE SEQUENCE [LARGE SCALE GENOMIC DNA]</scope>
    <source>
        <strain evidence="2 3">MK-45</strain>
    </source>
</reference>
<evidence type="ECO:0000313" key="3">
    <source>
        <dbReference type="Proteomes" id="UP000280298"/>
    </source>
</evidence>
<name>A0A3Q9EPA3_9ACTN</name>
<dbReference type="Proteomes" id="UP000280298">
    <property type="component" value="Chromosome"/>
</dbReference>
<dbReference type="EMBL" id="CP034539">
    <property type="protein sequence ID" value="AZQ33036.1"/>
    <property type="molecule type" value="Genomic_DNA"/>
</dbReference>